<keyword evidence="2" id="KW-1185">Reference proteome</keyword>
<evidence type="ECO:0000313" key="1">
    <source>
        <dbReference type="EMBL" id="ERI10241.1"/>
    </source>
</evidence>
<gene>
    <name evidence="1" type="ORF">HMPREF0083_01685</name>
</gene>
<dbReference type="GeneID" id="92837895"/>
<dbReference type="Proteomes" id="UP000016511">
    <property type="component" value="Unassembled WGS sequence"/>
</dbReference>
<proteinExistence type="predicted"/>
<protein>
    <submittedName>
        <fullName evidence="1">Uncharacterized protein</fullName>
    </submittedName>
</protein>
<name>U1YHJ6_ANEAE</name>
<accession>U1YHJ6</accession>
<sequence length="72" mass="8356">MTQFDNDEKDLLLQHQIEIAEGILESKAKYRKVVQASIAGWVKDFQNGHIKFNTVDDLRKLIELDLKLQADE</sequence>
<evidence type="ECO:0000313" key="2">
    <source>
        <dbReference type="Proteomes" id="UP000016511"/>
    </source>
</evidence>
<dbReference type="STRING" id="649747.HMPREF0083_01685"/>
<organism evidence="1 2">
    <name type="scientific">Aneurinibacillus aneurinilyticus ATCC 12856</name>
    <dbReference type="NCBI Taxonomy" id="649747"/>
    <lineage>
        <taxon>Bacteria</taxon>
        <taxon>Bacillati</taxon>
        <taxon>Bacillota</taxon>
        <taxon>Bacilli</taxon>
        <taxon>Bacillales</taxon>
        <taxon>Paenibacillaceae</taxon>
        <taxon>Aneurinibacillus group</taxon>
        <taxon>Aneurinibacillus</taxon>
    </lineage>
</organism>
<dbReference type="RefSeq" id="WP_021619905.1">
    <property type="nucleotide sequence ID" value="NZ_KE952708.1"/>
</dbReference>
<reference evidence="1 2" key="1">
    <citation type="submission" date="2013-08" db="EMBL/GenBank/DDBJ databases">
        <authorList>
            <person name="Weinstock G."/>
            <person name="Sodergren E."/>
            <person name="Wylie T."/>
            <person name="Fulton L."/>
            <person name="Fulton R."/>
            <person name="Fronick C."/>
            <person name="O'Laughlin M."/>
            <person name="Godfrey J."/>
            <person name="Miner T."/>
            <person name="Herter B."/>
            <person name="Appelbaum E."/>
            <person name="Cordes M."/>
            <person name="Lek S."/>
            <person name="Wollam A."/>
            <person name="Pepin K.H."/>
            <person name="Palsikar V.B."/>
            <person name="Mitreva M."/>
            <person name="Wilson R.K."/>
        </authorList>
    </citation>
    <scope>NUCLEOTIDE SEQUENCE [LARGE SCALE GENOMIC DNA]</scope>
    <source>
        <strain evidence="1 2">ATCC 12856</strain>
    </source>
</reference>
<comment type="caution">
    <text evidence="1">The sequence shown here is derived from an EMBL/GenBank/DDBJ whole genome shotgun (WGS) entry which is preliminary data.</text>
</comment>
<dbReference type="EMBL" id="AWSJ01000112">
    <property type="protein sequence ID" value="ERI10241.1"/>
    <property type="molecule type" value="Genomic_DNA"/>
</dbReference>
<dbReference type="AlphaFoldDB" id="U1YHJ6"/>
<dbReference type="PATRIC" id="fig|649747.3.peg.1527"/>
<dbReference type="eggNOG" id="ENOG50335WB">
    <property type="taxonomic scope" value="Bacteria"/>
</dbReference>
<dbReference type="HOGENOM" id="CLU_190435_0_0_9"/>